<evidence type="ECO:0000313" key="4">
    <source>
        <dbReference type="Proteomes" id="UP001497600"/>
    </source>
</evidence>
<dbReference type="Pfam" id="PF00172">
    <property type="entry name" value="Zn_clus"/>
    <property type="match status" value="1"/>
</dbReference>
<feature type="domain" description="Zn(2)-C6 fungal-type" evidence="2">
    <location>
        <begin position="334"/>
        <end position="364"/>
    </location>
</feature>
<feature type="compositionally biased region" description="Polar residues" evidence="1">
    <location>
        <begin position="282"/>
        <end position="293"/>
    </location>
</feature>
<dbReference type="Proteomes" id="UP001497600">
    <property type="component" value="Chromosome G"/>
</dbReference>
<feature type="compositionally biased region" description="Low complexity" evidence="1">
    <location>
        <begin position="258"/>
        <end position="275"/>
    </location>
</feature>
<evidence type="ECO:0000256" key="1">
    <source>
        <dbReference type="SAM" id="MobiDB-lite"/>
    </source>
</evidence>
<sequence length="408" mass="44800">MTWPIRISYPTCMEYRSLNSTMFHLSHSSQSHSQSQSQFDLVDNSDWYPCPYTPTFHDNNSANFSEASFNSTTELHDIMHTTPPLSSLNTNLNLNLNLSSSSSCSVGLKKTSLAATAQAHLNQFSGRTTPISIKHESPPPPPPPPGSSSFKPLQTSQSMPHQLTISNFSSLSSSHSSSSNNNLHSALASLHPHPHQHPHHQSTHPSPLSTHLPGPALVFQNSPTSSASPLVNQYKALDLNSPTQPILPPQNTFRHNSDSSFNSTSSETPRRTTSSVFKKKSQGSSHAHTNIIPSTPLDLTPSKTISKKTSLAGLDGTKTKKYTRQRLLPRSKNGCWICRIKHLKCDECKPVCKSCHRFGIECDYSAEKPLYVSDKTLRKEKLASIAQSRKSSSSGGIQKKKSRAQLIS</sequence>
<gene>
    <name evidence="3" type="ORF">CAAN4_G10572</name>
</gene>
<dbReference type="PROSITE" id="PS00463">
    <property type="entry name" value="ZN2_CY6_FUNGAL_1"/>
    <property type="match status" value="1"/>
</dbReference>
<dbReference type="EMBL" id="OZ004259">
    <property type="protein sequence ID" value="CAK7917859.1"/>
    <property type="molecule type" value="Genomic_DNA"/>
</dbReference>
<organism evidence="3 4">
    <name type="scientific">[Candida] anglica</name>
    <dbReference type="NCBI Taxonomy" id="148631"/>
    <lineage>
        <taxon>Eukaryota</taxon>
        <taxon>Fungi</taxon>
        <taxon>Dikarya</taxon>
        <taxon>Ascomycota</taxon>
        <taxon>Saccharomycotina</taxon>
        <taxon>Pichiomycetes</taxon>
        <taxon>Debaryomycetaceae</taxon>
        <taxon>Kurtzmaniella</taxon>
    </lineage>
</organism>
<keyword evidence="4" id="KW-1185">Reference proteome</keyword>
<feature type="compositionally biased region" description="Low complexity" evidence="1">
    <location>
        <begin position="166"/>
        <end position="191"/>
    </location>
</feature>
<feature type="compositionally biased region" description="Basic residues" evidence="1">
    <location>
        <begin position="398"/>
        <end position="408"/>
    </location>
</feature>
<proteinExistence type="predicted"/>
<name>A0ABP0ELA7_9ASCO</name>
<feature type="compositionally biased region" description="Polar residues" evidence="1">
    <location>
        <begin position="150"/>
        <end position="165"/>
    </location>
</feature>
<feature type="region of interest" description="Disordered" evidence="1">
    <location>
        <begin position="240"/>
        <end position="303"/>
    </location>
</feature>
<evidence type="ECO:0000259" key="2">
    <source>
        <dbReference type="PROSITE" id="PS50048"/>
    </source>
</evidence>
<feature type="compositionally biased region" description="Basic residues" evidence="1">
    <location>
        <begin position="192"/>
        <end position="202"/>
    </location>
</feature>
<protein>
    <recommendedName>
        <fullName evidence="2">Zn(2)-C6 fungal-type domain-containing protein</fullName>
    </recommendedName>
</protein>
<dbReference type="CDD" id="cd00067">
    <property type="entry name" value="GAL4"/>
    <property type="match status" value="1"/>
</dbReference>
<reference evidence="3 4" key="1">
    <citation type="submission" date="2024-01" db="EMBL/GenBank/DDBJ databases">
        <authorList>
            <consortium name="Genoscope - CEA"/>
            <person name="William W."/>
        </authorList>
    </citation>
    <scope>NUCLEOTIDE SEQUENCE [LARGE SCALE GENOMIC DNA]</scope>
    <source>
        <strain evidence="3 4">29B2s-10</strain>
    </source>
</reference>
<dbReference type="SMART" id="SM00066">
    <property type="entry name" value="GAL4"/>
    <property type="match status" value="1"/>
</dbReference>
<dbReference type="InterPro" id="IPR001138">
    <property type="entry name" value="Zn2Cys6_DnaBD"/>
</dbReference>
<evidence type="ECO:0000313" key="3">
    <source>
        <dbReference type="EMBL" id="CAK7917859.1"/>
    </source>
</evidence>
<dbReference type="PROSITE" id="PS50048">
    <property type="entry name" value="ZN2_CY6_FUNGAL_2"/>
    <property type="match status" value="1"/>
</dbReference>
<dbReference type="Gene3D" id="4.10.240.10">
    <property type="entry name" value="Zn(2)-C6 fungal-type DNA-binding domain"/>
    <property type="match status" value="1"/>
</dbReference>
<feature type="region of interest" description="Disordered" evidence="1">
    <location>
        <begin position="384"/>
        <end position="408"/>
    </location>
</feature>
<dbReference type="SUPFAM" id="SSF57701">
    <property type="entry name" value="Zn2/Cys6 DNA-binding domain"/>
    <property type="match status" value="1"/>
</dbReference>
<feature type="compositionally biased region" description="Polar residues" evidence="1">
    <location>
        <begin position="240"/>
        <end position="254"/>
    </location>
</feature>
<feature type="region of interest" description="Disordered" evidence="1">
    <location>
        <begin position="129"/>
        <end position="224"/>
    </location>
</feature>
<accession>A0ABP0ELA7</accession>
<dbReference type="InterPro" id="IPR036864">
    <property type="entry name" value="Zn2-C6_fun-type_DNA-bd_sf"/>
</dbReference>
<feature type="compositionally biased region" description="Low complexity" evidence="1">
    <location>
        <begin position="384"/>
        <end position="397"/>
    </location>
</feature>